<dbReference type="EMBL" id="MFAQ01000044">
    <property type="protein sequence ID" value="OGD81419.1"/>
    <property type="molecule type" value="Genomic_DNA"/>
</dbReference>
<reference evidence="2 3" key="1">
    <citation type="journal article" date="2016" name="Nat. Commun.">
        <title>Thousands of microbial genomes shed light on interconnected biogeochemical processes in an aquifer system.</title>
        <authorList>
            <person name="Anantharaman K."/>
            <person name="Brown C.T."/>
            <person name="Hug L.A."/>
            <person name="Sharon I."/>
            <person name="Castelle C.J."/>
            <person name="Probst A.J."/>
            <person name="Thomas B.C."/>
            <person name="Singh A."/>
            <person name="Wilkins M.J."/>
            <person name="Karaoz U."/>
            <person name="Brodie E.L."/>
            <person name="Williams K.H."/>
            <person name="Hubbard S.S."/>
            <person name="Banfield J.F."/>
        </authorList>
    </citation>
    <scope>NUCLEOTIDE SEQUENCE [LARGE SCALE GENOMIC DNA]</scope>
</reference>
<feature type="region of interest" description="Disordered" evidence="1">
    <location>
        <begin position="33"/>
        <end position="52"/>
    </location>
</feature>
<organism evidence="2 3">
    <name type="scientific">Candidatus Collierbacteria bacterium RIFOXYD1_FULL_40_9</name>
    <dbReference type="NCBI Taxonomy" id="1817731"/>
    <lineage>
        <taxon>Bacteria</taxon>
        <taxon>Candidatus Collieribacteriota</taxon>
    </lineage>
</organism>
<accession>A0A1F5FP79</accession>
<sequence>MSVRDIVICGACGAPVGEDDTKCSYCKSIFKSSPQQPEPISRKEGLPRYRATTNPTEPVLVRVINLKDGQSGYMVPWGIGTNGVQKNYSVMISDEPRGTAEVKIKKEKGCLYVDFFHLLRTERHDWPADISLPYTYMFF</sequence>
<dbReference type="Proteomes" id="UP000179237">
    <property type="component" value="Unassembled WGS sequence"/>
</dbReference>
<comment type="caution">
    <text evidence="2">The sequence shown here is derived from an EMBL/GenBank/DDBJ whole genome shotgun (WGS) entry which is preliminary data.</text>
</comment>
<evidence type="ECO:0000313" key="2">
    <source>
        <dbReference type="EMBL" id="OGD81419.1"/>
    </source>
</evidence>
<protein>
    <submittedName>
        <fullName evidence="2">Uncharacterized protein</fullName>
    </submittedName>
</protein>
<proteinExistence type="predicted"/>
<evidence type="ECO:0000313" key="3">
    <source>
        <dbReference type="Proteomes" id="UP000179237"/>
    </source>
</evidence>
<gene>
    <name evidence="2" type="ORF">A2572_01625</name>
</gene>
<name>A0A1F5FP79_9BACT</name>
<dbReference type="AlphaFoldDB" id="A0A1F5FP79"/>
<evidence type="ECO:0000256" key="1">
    <source>
        <dbReference type="SAM" id="MobiDB-lite"/>
    </source>
</evidence>